<dbReference type="InterPro" id="IPR026983">
    <property type="entry name" value="DHC"/>
</dbReference>
<feature type="region of interest" description="Disordered" evidence="11">
    <location>
        <begin position="2936"/>
        <end position="2987"/>
    </location>
</feature>
<dbReference type="EMBL" id="BQXS01010865">
    <property type="protein sequence ID" value="GKT34777.1"/>
    <property type="molecule type" value="Genomic_DNA"/>
</dbReference>
<feature type="compositionally biased region" description="Polar residues" evidence="11">
    <location>
        <begin position="1344"/>
        <end position="1355"/>
    </location>
</feature>
<dbReference type="InterPro" id="IPR041658">
    <property type="entry name" value="AAA_lid_11"/>
</dbReference>
<evidence type="ECO:0000256" key="9">
    <source>
        <dbReference type="ARBA" id="ARBA00023212"/>
    </source>
</evidence>
<dbReference type="Pfam" id="PF18198">
    <property type="entry name" value="AAA_lid_11"/>
    <property type="match status" value="1"/>
</dbReference>
<feature type="compositionally biased region" description="Acidic residues" evidence="11">
    <location>
        <begin position="2070"/>
        <end position="2079"/>
    </location>
</feature>
<feature type="compositionally biased region" description="Basic residues" evidence="11">
    <location>
        <begin position="19"/>
        <end position="30"/>
    </location>
</feature>
<dbReference type="Gene3D" id="1.10.287.2620">
    <property type="match status" value="1"/>
</dbReference>
<dbReference type="Pfam" id="PF12777">
    <property type="entry name" value="MT"/>
    <property type="match status" value="1"/>
</dbReference>
<feature type="compositionally biased region" description="Low complexity" evidence="11">
    <location>
        <begin position="1319"/>
        <end position="1336"/>
    </location>
</feature>
<dbReference type="InterPro" id="IPR035699">
    <property type="entry name" value="AAA_6"/>
</dbReference>
<keyword evidence="4" id="KW-0547">Nucleotide-binding</keyword>
<feature type="compositionally biased region" description="Basic and acidic residues" evidence="11">
    <location>
        <begin position="3267"/>
        <end position="3278"/>
    </location>
</feature>
<dbReference type="Gene3D" id="1.10.8.720">
    <property type="entry name" value="Region D6 of dynein motor"/>
    <property type="match status" value="1"/>
</dbReference>
<evidence type="ECO:0000256" key="10">
    <source>
        <dbReference type="SAM" id="Coils"/>
    </source>
</evidence>
<dbReference type="SMART" id="SM00382">
    <property type="entry name" value="AAA"/>
    <property type="match status" value="3"/>
</dbReference>
<evidence type="ECO:0000256" key="1">
    <source>
        <dbReference type="ARBA" id="ARBA00004245"/>
    </source>
</evidence>
<feature type="region of interest" description="Disordered" evidence="11">
    <location>
        <begin position="2041"/>
        <end position="2086"/>
    </location>
</feature>
<accession>A0ABQ5KQL7</accession>
<dbReference type="Pfam" id="PF03028">
    <property type="entry name" value="Dynein_heavy"/>
    <property type="match status" value="1"/>
</dbReference>
<evidence type="ECO:0000256" key="11">
    <source>
        <dbReference type="SAM" id="MobiDB-lite"/>
    </source>
</evidence>
<evidence type="ECO:0000313" key="13">
    <source>
        <dbReference type="EMBL" id="GKT34777.1"/>
    </source>
</evidence>
<evidence type="ECO:0000256" key="6">
    <source>
        <dbReference type="ARBA" id="ARBA00023017"/>
    </source>
</evidence>
<feature type="compositionally biased region" description="Basic and acidic residues" evidence="11">
    <location>
        <begin position="2973"/>
        <end position="2987"/>
    </location>
</feature>
<keyword evidence="7 10" id="KW-0175">Coiled coil</keyword>
<dbReference type="Gene3D" id="1.10.287.2610">
    <property type="match status" value="1"/>
</dbReference>
<feature type="domain" description="AAA+ ATPase" evidence="12">
    <location>
        <begin position="2358"/>
        <end position="2549"/>
    </location>
</feature>
<dbReference type="Pfam" id="PF12774">
    <property type="entry name" value="AAA_6"/>
    <property type="match status" value="1"/>
</dbReference>
<dbReference type="InterPro" id="IPR004273">
    <property type="entry name" value="Dynein_heavy_D6_P-loop"/>
</dbReference>
<reference evidence="13" key="1">
    <citation type="submission" date="2022-03" db="EMBL/GenBank/DDBJ databases">
        <title>Draft genome sequence of Aduncisulcus paluster, a free-living microaerophilic Fornicata.</title>
        <authorList>
            <person name="Yuyama I."/>
            <person name="Kume K."/>
            <person name="Tamura T."/>
            <person name="Inagaki Y."/>
            <person name="Hashimoto T."/>
        </authorList>
    </citation>
    <scope>NUCLEOTIDE SEQUENCE</scope>
    <source>
        <strain evidence="13">NY0171</strain>
    </source>
</reference>
<feature type="coiled-coil region" evidence="10">
    <location>
        <begin position="3421"/>
        <end position="3490"/>
    </location>
</feature>
<dbReference type="Gene3D" id="1.10.472.130">
    <property type="match status" value="1"/>
</dbReference>
<evidence type="ECO:0000256" key="7">
    <source>
        <dbReference type="ARBA" id="ARBA00023054"/>
    </source>
</evidence>
<keyword evidence="3" id="KW-0493">Microtubule</keyword>
<dbReference type="Gene3D" id="1.20.1270.280">
    <property type="match status" value="1"/>
</dbReference>
<keyword evidence="5" id="KW-0067">ATP-binding</keyword>
<feature type="coiled-coil region" evidence="10">
    <location>
        <begin position="442"/>
        <end position="469"/>
    </location>
</feature>
<feature type="domain" description="AAA+ ATPase" evidence="12">
    <location>
        <begin position="1549"/>
        <end position="1686"/>
    </location>
</feature>
<keyword evidence="9" id="KW-0206">Cytoskeleton</keyword>
<proteinExistence type="predicted"/>
<dbReference type="InterPro" id="IPR042228">
    <property type="entry name" value="Dynein_linker_3"/>
</dbReference>
<feature type="region of interest" description="Disordered" evidence="11">
    <location>
        <begin position="3267"/>
        <end position="3286"/>
    </location>
</feature>
<feature type="region of interest" description="Disordered" evidence="11">
    <location>
        <begin position="2262"/>
        <end position="2283"/>
    </location>
</feature>
<feature type="region of interest" description="Disordered" evidence="11">
    <location>
        <begin position="1295"/>
        <end position="1358"/>
    </location>
</feature>
<keyword evidence="8" id="KW-0505">Motor protein</keyword>
<dbReference type="Gene3D" id="3.10.490.20">
    <property type="match status" value="1"/>
</dbReference>
<dbReference type="Gene3D" id="6.10.140.1060">
    <property type="match status" value="1"/>
</dbReference>
<evidence type="ECO:0000313" key="14">
    <source>
        <dbReference type="Proteomes" id="UP001057375"/>
    </source>
</evidence>
<sequence length="4665" mass="525314">MIPSKDLWTLPKLSQPIPKSRKRPRTRKSVSRGVLTSRPQREVTRRIGAANSLLSELKTSSEVIAYFAKASLDDAVKFVHLVPALPRSHPLFNPYDLKVIPQDQIHRYSEYMTISVKGVVTVQKGKPSEVTPLPQWISEGSIYGSLRSLSYFKQFLQAKYIHRWRAFLRFRRFHRNRQSIENKGFFSRPHFFKCLKVCHEACVILKDFRGLKLSETKQTYEHSEFKEGQLRVHLRLKELVDKTLSVLHSSVLQVCKEVDRHAHVAETEEDLRIARIEEGEEEEGITAIALSMNLRKLSITEAKRIVDVRRKGIVRARKEEKALCSFVRVIDTMFVESVLVMLNNSVKSFREHMDVILERGKVGLFSTKLSFTPQGLRLKPNVHEYTKTFLSLLDSLLNKIDGQSVVRIPLSEGLKTYILRGSDTLPTCPPVRTFLQHMEVYRENKEVVVKQLESDFKKAEKACEQLSNFWTIYSLGEAWKYDDFMTSKLVLNSDGMFVLKEDPELQAEWNQHVSHSQNIYATHVTAKLANNNEHNAPSETSEMKSVIAALSLAPPPLPQSGVPTEDMFLTLPTLRRSPADIRTALDVAKIWEVEVERMRTSLHVGIIQVDTRKQRIEFQPIPDLIKEDSIKLALSISGNLCDVCTNALRIHRSALENKPSNLADYVTFVLYVSVCESELVRIDEEIEEIALYHEVVEDVGAELRVADQTKLASLREVREATAIKLEDAHCFIKERARKMEAAVKQTTASLNEDVKSTRVELTSPLLITPQSDAEQVLQRLATIRTSVTDLEKRALIIQHYQETLQISHTSMAHVEHLRDTYKTRTELWKTVLSLQQKKDHWYNDDFRKLNVDQVVNDIQEHYRLSVKLQRSLKGDEVAKTLRNDCDYFKQLSSFISDLGNPALRDRHWENIFRLVEGGEGLASTHFSLAHLLELGLPSFKSEIADISGIASGEYSLILALEKISSGWEDSQFEIKKHERVGLKDEAYILATVEDITQQLEDNQVTLQTMFASRFISGIRSGVERWEKLLSLLSDILDEWIVAQRGWMYLEVIFSQPDIQRQLPRESNEFQQINSVWLSSMKKIHLNPRVLDVLKIPNLFKTFKDVNTTLESIQKRLEDYLETKRVSFPRFYFLSNDELLEILSQTTDPRAVQPHLRKCFDNIAKVTFTEQIREKEEDDNNLGASSGGIGLDISSRLKSLAVTSSPRLSSPTGASSISSLVPLPPVVTALHSSEGESVQLSRAVIATGPVESWLLSLEAGMRETVRHTNYSALNAMSSVGAVAEFVVQCIKGASEDTLEGSSSGTSFTSKSRKSKKKPLLGRSTSSSLSKSSLPPISQQDREATLTGSVTSQSDLPQTKHEFSRDKWMFEHPGQAVLMSDQCMWTGAMEQALTAISSGRDAKAMKKLYGAVCDDIQGMVKLVRCNLTKLQRRVVSTLMIIGVHERDVTQALRAGVDKARSINAFSWQKQLRFYWDNEASPPRGANRSHGTLYNLMKGSLPMEVNGECVVRQTNTQLNYCYEYIGPASRLVITPLTDKVYMTLTTALHFHLGGSPQGPAGTGKTETVKDLGKGLSVMTIVTNCGEGLSYKAMGTFFSGLAQTGGFACFDEFNRIHIEVLSVIAQQILTIQQAIQAEESHFLFEGREISLNPSCGIFITMNPGYAGRTELPDNLAALFRPVACMVPDYAMIAEITLFSEGFVDAKSLARKMSQLYKLSSEQLSQQKHYDFGMRAVKSVLVMAGSLMRAAPDQHEDITLIRAMVDSNVPKFLKDDVPLFLGIVQDLFPGASIPQVDYGLLESVIVDEIKKRNLIPFPAFVKKVLQFYETHCVRHGVMLVGEASTGKETVRSILASSLTTLSKRDDAEELSPHYKEVVQHILNPKALSLPELYGAFNEVSHEWTDGLIAAITRIVVSASHKRSDKHYLVFDGPVDALWIENMNTCLDDNKLLCLANSERIRLPSTLNLLFQVEDLAVASPATVSRCGMVFLGYEHLGYLNILKGWAQNTKTRHTFACFCGLKELGVDLNGDSILVDAVVSKNKAFKNQKKKPESKGSSEEEEEEEARSDSKNKNDEEEEEEEEEVKQPESIIIDEELSYPDSFIQMKRACYTLADNTLERVIEQLSFVIPSILKLFHQDIRPMIPVNDVQLVRSALDLFTSSIHVYTTDILAHVHPDSSEQAASSSSAAYIPSGQLTSHDAMVWKQNYAPGAPISCISLVDMLLYFSVVWGIGGVCCGSEIDKFDVIMRRCVDATKTTSLINIMGTTDMAGSSTRPSSSSSSLSSSSLQQPTIPQSVLQLASICPNGGTVHEFYVDTKSVRFRKWQEKTPVFTFNPSLSFYSQFVHTSDTIKLTHLLDVLQQGGHNVLFVGETGTSKTVVIQKYLGEAEEMDKRKFVSGDTTLSAQTTSQQMLMALESKLEKKRKNLYGPPAGKRMILFIDDLNMPEREEYGAQPPLELLRQVIKYGGAYDTDKLFFKHYDGIQFVAACGPPGGGRSEMSARLTDKFSVIMTQQLGNESMNTIFSSLLGGFFNTPSADPSLLFADNVLDLANPLSNSIVDIYQRMCSELRPTPQKTHYTFNLRDAGKIVQGILRLTPSQKISCMDVCDLWIHECCRIFRDRLINDDDRKWFDKTVIETLKRNLQSCDIEDLNVSAFDSIDPAMVVFGSMLPSPEEEKALGKLIDEEGLNPGVAKDTICAYKNISAQKDALLDALVASQDDFNLNHKEQRNLVFFPEAVLSVSRIARSLTLPRGHVLLIGVGGSGRQSLSRTASYLCGYDVVQPEMSKGYGIPEFKEDIKGVLKTAGNGIPVVLLLSDNNIVKESFLEVLNNLLNGGEVPNLWLPEEIEEICGIVRDVAKKQGILETRDNLYKLFVQRCREYLHVVLCFSPASGTFRDRIRNVPGLVNCTTCIWVDQWPSDALFSVAQSELKKYGLEKYVGSTVGSSKSKNGEDEEEEEEEEEERSHDGRGGKNKKFSKKDGKQDTEKEAERIAKEQELERQVDTIRTSLCDLCVFIHNSVTKQAISFEKENKRPIHTTPTSYLELLKQYYDILTSRTEMLSSELHKFSMGLTKLLGTQEQVHEMQDHLTKLQPKLVVAARETEELMKKLSVDKVEADKQREMVEKEEKKRNDGKQDTEKEAERIAKEQELERQVDTIRTSLCDLCVFIHNSVTKQAISFEKENKRPIHTTPTSYLELLKQYYDILTSRTEMLSSELHKFSMGLTKLLGTQEQVHEMQDHLTKLQPKLVVAARETEELMKKLSVDKVEADKQREMVEKEEKEVSKSAAAASELRDKAKTELDTVKPLLVKAVKAVSNISKSHLFELRTVKTPSDGVRLAMEGVCILFDEKTTWEQAKLVLSDFGELMRRINNFDKDHVPISKRKKLQKYIRHPELQPLRIKSISEAASNLWEWVSAINEYAIVIDKIKPLEAELKKAESLYKEKNDALRAKQNELAKVERKVRSLQQQYDDSVSNKKKLELQQDDTKVRLARAKQLVGGLGSERVAWAQKKEELEKEMSTVLTDTLVTAGYVAYLGPFDNIYREKLMKSWITHSRSLYLPVSSSLSISSLLGNTATIRSWQEQGLPRDDFSVDNALISMNSRRWPLLIDPQNQGTVWIKQLLSADKLRVLRMDDPNFLRSLENSIRVGLPVLIECVGETIDPVLDPILLRQVYKSQGRSVVRIGDQEVDYNDQFKLFLSTKLPRPIFSPELFIRVGIVNFVVTKGGLEEQLLAYVVKHERPELESQLNECVCKLEENENELLVCQAKILELLANSGDNILDDEELIHALNSSKHKQAQIDIKVKESVLTQAQILKARNKYRSVARRAATLYFVVANLSNIDPMYQYSLSFFISLFNQCLEKAPAAPDLEGRLDSLINFTTEQVFSSVGRGLFERHKLLYAFLLAVEIERDAKKISENVWSSMLYGVGEEKKEESNKEVTKPAWCPKDTWKGIIHLNNLKNCIFYNQIVNAVTSTEVSTWKAWILAENPVNYSLPPSISSKISLFEKVLLVRFLRLDHTMATILPYVIGVLGQHFGQMPPFDLSHSFKDTTPHTPVIFILSQGADPLAYMFKLAKEEGISTDNVHTVSLGQGQGIVAEKEIEKASAKGGWVVLQNAHLCTSWLPRLERVVEEMSQKTLHPSFRLWLTSLPTPLFPVSVLQMSIKLTNEPPAGLKANLERSFMQITHDQFSTPDGIAKNRVGVWKNLLFGLSFFHASLQERRKFGPLGFNVRYDWNQSDLSVSISVLQLLLGQFDKTPFDALRYLTGEIGYGGRVTDFLDQRCVMALLRRCYDQKAFKSGFSYIASGTDGVDRSVYSPPPSSWNINDLRKHISDNFPDTEPPCVFGLHGNANITLRQNTTSNFVSTLLSLYPGVKRMGKGGGAGFSLVASVKQFQGRIPQRMDAFKDATEGVFSEVADNEPRPPLEAVLIQECDRYNTIISTISHSLGELEKALAGLIVMNKEMEAMGTAISRNTVPHEWEKVAYPSTKPLGAWFADLTKRVEFFRNWLKNGMPNCFWISAFYFPQGFLTAVLQTHARKHLISIDKLVFDCKVLPSKSSASSSFPSIGVNVDGLLLEGAAWDNHGKRLTEQKDGELLSTLPPLHLIPTETEEVDTFHPIKTYKCPVYKTLQRAGTLSTTGLSTNFVLSLFLPSDKAEEHWIGRGAAAFCANSE</sequence>
<dbReference type="InterPro" id="IPR027417">
    <property type="entry name" value="P-loop_NTPase"/>
</dbReference>
<keyword evidence="6" id="KW-0243">Dynein</keyword>
<keyword evidence="14" id="KW-1185">Reference proteome</keyword>
<feature type="region of interest" description="Disordered" evidence="11">
    <location>
        <begin position="3114"/>
        <end position="3136"/>
    </location>
</feature>
<keyword evidence="2" id="KW-0963">Cytoplasm</keyword>
<feature type="region of interest" description="Disordered" evidence="11">
    <location>
        <begin position="11"/>
        <end position="38"/>
    </location>
</feature>
<dbReference type="InterPro" id="IPR043160">
    <property type="entry name" value="Dynein_C_barrel"/>
</dbReference>
<name>A0ABQ5KQL7_9EUKA</name>
<dbReference type="SUPFAM" id="SSF52540">
    <property type="entry name" value="P-loop containing nucleoside triphosphate hydrolases"/>
    <property type="match status" value="4"/>
</dbReference>
<dbReference type="InterPro" id="IPR041466">
    <property type="entry name" value="Dynein_AAA5_ext"/>
</dbReference>
<dbReference type="Pfam" id="PF12780">
    <property type="entry name" value="AAA_8"/>
    <property type="match status" value="3"/>
</dbReference>
<evidence type="ECO:0000256" key="4">
    <source>
        <dbReference type="ARBA" id="ARBA00022741"/>
    </source>
</evidence>
<comment type="subcellular location">
    <subcellularLocation>
        <location evidence="1">Cytoplasm</location>
        <location evidence="1">Cytoskeleton</location>
    </subcellularLocation>
</comment>
<comment type="caution">
    <text evidence="13">The sequence shown here is derived from an EMBL/GenBank/DDBJ whole genome shotgun (WGS) entry which is preliminary data.</text>
</comment>
<dbReference type="Pfam" id="PF17852">
    <property type="entry name" value="Dynein_AAA_lid"/>
    <property type="match status" value="1"/>
</dbReference>
<dbReference type="InterPro" id="IPR041228">
    <property type="entry name" value="Dynein_C"/>
</dbReference>
<organism evidence="13 14">
    <name type="scientific">Aduncisulcus paluster</name>
    <dbReference type="NCBI Taxonomy" id="2918883"/>
    <lineage>
        <taxon>Eukaryota</taxon>
        <taxon>Metamonada</taxon>
        <taxon>Carpediemonas-like organisms</taxon>
        <taxon>Aduncisulcus</taxon>
    </lineage>
</organism>
<evidence type="ECO:0000256" key="5">
    <source>
        <dbReference type="ARBA" id="ARBA00022840"/>
    </source>
</evidence>
<dbReference type="Proteomes" id="UP001057375">
    <property type="component" value="Unassembled WGS sequence"/>
</dbReference>
<dbReference type="Gene3D" id="3.20.180.20">
    <property type="entry name" value="Dynein heavy chain, N-terminal domain 2"/>
    <property type="match status" value="1"/>
</dbReference>
<dbReference type="Gene3D" id="1.10.8.1220">
    <property type="match status" value="1"/>
</dbReference>
<dbReference type="Pfam" id="PF08393">
    <property type="entry name" value="DHC_N2"/>
    <property type="match status" value="1"/>
</dbReference>
<dbReference type="Gene3D" id="1.20.920.30">
    <property type="match status" value="1"/>
</dbReference>
<dbReference type="InterPro" id="IPR043157">
    <property type="entry name" value="Dynein_AAA1S"/>
</dbReference>
<feature type="compositionally biased region" description="Low complexity" evidence="11">
    <location>
        <begin position="2267"/>
        <end position="2283"/>
    </location>
</feature>
<evidence type="ECO:0000256" key="2">
    <source>
        <dbReference type="ARBA" id="ARBA00022490"/>
    </source>
</evidence>
<evidence type="ECO:0000259" key="12">
    <source>
        <dbReference type="SMART" id="SM00382"/>
    </source>
</evidence>
<dbReference type="Gene3D" id="1.20.58.1120">
    <property type="match status" value="1"/>
</dbReference>
<dbReference type="InterPro" id="IPR024743">
    <property type="entry name" value="Dynein_HC_stalk"/>
</dbReference>
<protein>
    <submittedName>
        <fullName evidence="13">Dynein axonemal heavy chain 6</fullName>
    </submittedName>
</protein>
<dbReference type="Gene3D" id="1.20.140.100">
    <property type="entry name" value="Dynein heavy chain, N-terminal domain 2"/>
    <property type="match status" value="1"/>
</dbReference>
<evidence type="ECO:0000256" key="3">
    <source>
        <dbReference type="ARBA" id="ARBA00022701"/>
    </source>
</evidence>
<feature type="compositionally biased region" description="Basic residues" evidence="11">
    <location>
        <begin position="1309"/>
        <end position="1318"/>
    </location>
</feature>
<dbReference type="InterPro" id="IPR042219">
    <property type="entry name" value="AAA_lid_11_sf"/>
</dbReference>
<evidence type="ECO:0000256" key="8">
    <source>
        <dbReference type="ARBA" id="ARBA00023175"/>
    </source>
</evidence>
<dbReference type="PANTHER" id="PTHR45703">
    <property type="entry name" value="DYNEIN HEAVY CHAIN"/>
    <property type="match status" value="1"/>
</dbReference>
<dbReference type="InterPro" id="IPR054354">
    <property type="entry name" value="DYNC2H1-like_lid"/>
</dbReference>
<dbReference type="PANTHER" id="PTHR45703:SF36">
    <property type="entry name" value="DYNEIN HEAVY CHAIN, CYTOPLASMIC"/>
    <property type="match status" value="1"/>
</dbReference>
<dbReference type="Gene3D" id="1.20.920.20">
    <property type="match status" value="1"/>
</dbReference>
<dbReference type="Gene3D" id="1.10.8.710">
    <property type="match status" value="1"/>
</dbReference>
<feature type="compositionally biased region" description="Acidic residues" evidence="11">
    <location>
        <begin position="2947"/>
        <end position="2957"/>
    </location>
</feature>
<dbReference type="Pfam" id="PF18199">
    <property type="entry name" value="Dynein_C"/>
    <property type="match status" value="1"/>
</dbReference>
<feature type="domain" description="AAA+ ATPase" evidence="12">
    <location>
        <begin position="1828"/>
        <end position="1969"/>
    </location>
</feature>
<dbReference type="InterPro" id="IPR035706">
    <property type="entry name" value="AAA_9"/>
</dbReference>
<dbReference type="InterPro" id="IPR013602">
    <property type="entry name" value="Dynein_heavy_linker"/>
</dbReference>
<dbReference type="InterPro" id="IPR003593">
    <property type="entry name" value="AAA+_ATPase"/>
</dbReference>
<dbReference type="Gene3D" id="3.40.50.300">
    <property type="entry name" value="P-loop containing nucleotide triphosphate hydrolases"/>
    <property type="match status" value="5"/>
</dbReference>
<dbReference type="Pfam" id="PF12781">
    <property type="entry name" value="AAA_9"/>
    <property type="match status" value="1"/>
</dbReference>
<gene>
    <name evidence="13" type="ORF">ADUPG1_008068</name>
</gene>
<dbReference type="InterPro" id="IPR024317">
    <property type="entry name" value="Dynein_heavy_chain_D4_dom"/>
</dbReference>
<dbReference type="Pfam" id="PF12775">
    <property type="entry name" value="AAA_7"/>
    <property type="match status" value="1"/>
</dbReference>
<dbReference type="Pfam" id="PF22597">
    <property type="entry name" value="DYN_lid"/>
    <property type="match status" value="1"/>
</dbReference>
<dbReference type="InterPro" id="IPR042222">
    <property type="entry name" value="Dynein_2_N"/>
</dbReference>